<protein>
    <submittedName>
        <fullName evidence="6">MBL fold metallo-hydrolase</fullName>
    </submittedName>
</protein>
<dbReference type="Proteomes" id="UP000515913">
    <property type="component" value="Chromosome"/>
</dbReference>
<dbReference type="RefSeq" id="WP_176838079.1">
    <property type="nucleotide sequence ID" value="NZ_CP060637.1"/>
</dbReference>
<dbReference type="EMBL" id="CP060637">
    <property type="protein sequence ID" value="QNM15361.1"/>
    <property type="molecule type" value="Genomic_DNA"/>
</dbReference>
<keyword evidence="2" id="KW-0479">Metal-binding</keyword>
<keyword evidence="3 6" id="KW-0378">Hydrolase</keyword>
<accession>A0A7G9GX29</accession>
<evidence type="ECO:0000256" key="3">
    <source>
        <dbReference type="ARBA" id="ARBA00022801"/>
    </source>
</evidence>
<dbReference type="KEGG" id="fho:H9Q81_00540"/>
<dbReference type="InterPro" id="IPR001279">
    <property type="entry name" value="Metallo-B-lactamas"/>
</dbReference>
<dbReference type="GO" id="GO:0016787">
    <property type="term" value="F:hydrolase activity"/>
    <property type="evidence" value="ECO:0007669"/>
    <property type="project" value="UniProtKB-KW"/>
</dbReference>
<evidence type="ECO:0000313" key="6">
    <source>
        <dbReference type="EMBL" id="QNM15361.1"/>
    </source>
</evidence>
<feature type="domain" description="Metallo-beta-lactamase" evidence="5">
    <location>
        <begin position="12"/>
        <end position="188"/>
    </location>
</feature>
<dbReference type="CDD" id="cd06262">
    <property type="entry name" value="metallo-hydrolase-like_MBL-fold"/>
    <property type="match status" value="1"/>
</dbReference>
<gene>
    <name evidence="6" type="ORF">H9Q81_00540</name>
</gene>
<dbReference type="InterPro" id="IPR051453">
    <property type="entry name" value="MBL_Glyoxalase_II"/>
</dbReference>
<evidence type="ECO:0000313" key="7">
    <source>
        <dbReference type="Proteomes" id="UP000515913"/>
    </source>
</evidence>
<sequence>MNIQTFYLGSLMTNSYLVWDENKEAYLFDCGGDSLEKVEDFIKNKGLNLKYMILTHGHGDHIAGLNKIKELFPNVEVYIGEEDKDFLFKSELNLMPYITGGDFYYSGSYKTVKEGDHIGKFIVLDTPGHTIGSKCFYAPEDKILISGDTMFRRSFGRYDLPTSSGDMMYHSLNKLCTLPEDTKVYSGHSEPTTIGEEKAFLRMQGIVK</sequence>
<keyword evidence="4" id="KW-0862">Zinc</keyword>
<evidence type="ECO:0000256" key="4">
    <source>
        <dbReference type="ARBA" id="ARBA00022833"/>
    </source>
</evidence>
<keyword evidence="7" id="KW-1185">Reference proteome</keyword>
<organism evidence="6 7">
    <name type="scientific">Fusobacterium hominis</name>
    <dbReference type="NCBI Taxonomy" id="2764326"/>
    <lineage>
        <taxon>Bacteria</taxon>
        <taxon>Fusobacteriati</taxon>
        <taxon>Fusobacteriota</taxon>
        <taxon>Fusobacteriia</taxon>
        <taxon>Fusobacteriales</taxon>
        <taxon>Fusobacteriaceae</taxon>
        <taxon>Fusobacterium</taxon>
    </lineage>
</organism>
<evidence type="ECO:0000256" key="2">
    <source>
        <dbReference type="ARBA" id="ARBA00022723"/>
    </source>
</evidence>
<dbReference type="AlphaFoldDB" id="A0A7G9GX29"/>
<dbReference type="SMART" id="SM00849">
    <property type="entry name" value="Lactamase_B"/>
    <property type="match status" value="1"/>
</dbReference>
<dbReference type="PANTHER" id="PTHR46233:SF3">
    <property type="entry name" value="HYDROXYACYLGLUTATHIONE HYDROLASE GLOC"/>
    <property type="match status" value="1"/>
</dbReference>
<evidence type="ECO:0000259" key="5">
    <source>
        <dbReference type="SMART" id="SM00849"/>
    </source>
</evidence>
<name>A0A7G9GX29_9FUSO</name>
<dbReference type="GO" id="GO:0046872">
    <property type="term" value="F:metal ion binding"/>
    <property type="evidence" value="ECO:0007669"/>
    <property type="project" value="UniProtKB-KW"/>
</dbReference>
<dbReference type="Gene3D" id="3.60.15.10">
    <property type="entry name" value="Ribonuclease Z/Hydroxyacylglutathione hydrolase-like"/>
    <property type="match status" value="1"/>
</dbReference>
<evidence type="ECO:0000256" key="1">
    <source>
        <dbReference type="ARBA" id="ARBA00001947"/>
    </source>
</evidence>
<proteinExistence type="predicted"/>
<dbReference type="InterPro" id="IPR036866">
    <property type="entry name" value="RibonucZ/Hydroxyglut_hydro"/>
</dbReference>
<dbReference type="Pfam" id="PF00753">
    <property type="entry name" value="Lactamase_B"/>
    <property type="match status" value="1"/>
</dbReference>
<dbReference type="PANTHER" id="PTHR46233">
    <property type="entry name" value="HYDROXYACYLGLUTATHIONE HYDROLASE GLOC"/>
    <property type="match status" value="1"/>
</dbReference>
<comment type="cofactor">
    <cofactor evidence="1">
        <name>Zn(2+)</name>
        <dbReference type="ChEBI" id="CHEBI:29105"/>
    </cofactor>
</comment>
<reference evidence="6 7" key="1">
    <citation type="submission" date="2020-08" db="EMBL/GenBank/DDBJ databases">
        <authorList>
            <person name="Liu C."/>
            <person name="Sun Q."/>
        </authorList>
    </citation>
    <scope>NUCLEOTIDE SEQUENCE [LARGE SCALE GENOMIC DNA]</scope>
    <source>
        <strain evidence="6 7">NSJ-57</strain>
    </source>
</reference>
<dbReference type="SUPFAM" id="SSF56281">
    <property type="entry name" value="Metallo-hydrolase/oxidoreductase"/>
    <property type="match status" value="1"/>
</dbReference>